<evidence type="ECO:0000256" key="1">
    <source>
        <dbReference type="SAM" id="MobiDB-lite"/>
    </source>
</evidence>
<dbReference type="Proteomes" id="UP000298218">
    <property type="component" value="Unassembled WGS sequence"/>
</dbReference>
<proteinExistence type="predicted"/>
<feature type="compositionally biased region" description="Low complexity" evidence="1">
    <location>
        <begin position="47"/>
        <end position="57"/>
    </location>
</feature>
<dbReference type="AlphaFoldDB" id="A0A4Y8KNQ4"/>
<comment type="caution">
    <text evidence="3">The sequence shown here is derived from an EMBL/GenBank/DDBJ whole genome shotgun (WGS) entry which is preliminary data.</text>
</comment>
<dbReference type="InterPro" id="IPR024301">
    <property type="entry name" value="Amidase_6"/>
</dbReference>
<dbReference type="PANTHER" id="PTHR40032">
    <property type="entry name" value="EXPORTED PROTEIN-RELATED"/>
    <property type="match status" value="1"/>
</dbReference>
<accession>A0A4Y8KNQ4</accession>
<protein>
    <recommendedName>
        <fullName evidence="2">Putative amidase domain-containing protein</fullName>
    </recommendedName>
</protein>
<evidence type="ECO:0000259" key="2">
    <source>
        <dbReference type="Pfam" id="PF12671"/>
    </source>
</evidence>
<gene>
    <name evidence="3" type="ORF">E3T53_07985</name>
</gene>
<sequence length="236" mass="24950">MEAHVAFTRLQRVGATAAVLAVVSVGATALVVQASTNPSQNEATQGPAATDAATRATPTAAPAPVLVAAPAATPSTPAVQAQLDYALAHWDKGNYNTAEYGVLGINDCVNFASQTLIARGWQMDATWNSPRDGDAYSASAAWRSSTALMHYLAGSGKVTALTDDQRDQVKLGDIVQFDWDNSGDRDHTGVVSRIEGSGDDIVIYYAGHTEDSDYRSVDFAITERHPGGTAYYWSVP</sequence>
<feature type="domain" description="Putative amidase" evidence="2">
    <location>
        <begin position="81"/>
        <end position="222"/>
    </location>
</feature>
<dbReference type="EMBL" id="SOHQ01000026">
    <property type="protein sequence ID" value="TFD79035.1"/>
    <property type="molecule type" value="Genomic_DNA"/>
</dbReference>
<organism evidence="3 4">
    <name type="scientific">Cryobacterium psychrophilum</name>
    <dbReference type="NCBI Taxonomy" id="41988"/>
    <lineage>
        <taxon>Bacteria</taxon>
        <taxon>Bacillati</taxon>
        <taxon>Actinomycetota</taxon>
        <taxon>Actinomycetes</taxon>
        <taxon>Micrococcales</taxon>
        <taxon>Microbacteriaceae</taxon>
        <taxon>Cryobacterium</taxon>
    </lineage>
</organism>
<evidence type="ECO:0000313" key="3">
    <source>
        <dbReference type="EMBL" id="TFD79035.1"/>
    </source>
</evidence>
<feature type="region of interest" description="Disordered" evidence="1">
    <location>
        <begin position="36"/>
        <end position="57"/>
    </location>
</feature>
<dbReference type="Pfam" id="PF12671">
    <property type="entry name" value="Amidase_6"/>
    <property type="match status" value="1"/>
</dbReference>
<evidence type="ECO:0000313" key="4">
    <source>
        <dbReference type="Proteomes" id="UP000298218"/>
    </source>
</evidence>
<name>A0A4Y8KNQ4_9MICO</name>
<keyword evidence="4" id="KW-1185">Reference proteome</keyword>
<dbReference type="OrthoDB" id="4981342at2"/>
<reference evidence="3 4" key="1">
    <citation type="submission" date="2019-03" db="EMBL/GenBank/DDBJ databases">
        <title>Genomics of glacier-inhabiting Cryobacterium strains.</title>
        <authorList>
            <person name="Liu Q."/>
            <person name="Xin Y.-H."/>
        </authorList>
    </citation>
    <scope>NUCLEOTIDE SEQUENCE [LARGE SCALE GENOMIC DNA]</scope>
    <source>
        <strain evidence="3 4">CGMCC 1.4292</strain>
    </source>
</reference>
<dbReference type="PANTHER" id="PTHR40032:SF1">
    <property type="entry name" value="EXPORTED PROTEIN"/>
    <property type="match status" value="1"/>
</dbReference>